<proteinExistence type="predicted"/>
<name>A0A914S8Q9_PAREQ</name>
<dbReference type="AlphaFoldDB" id="A0A914S8Q9"/>
<feature type="compositionally biased region" description="Acidic residues" evidence="1">
    <location>
        <begin position="141"/>
        <end position="169"/>
    </location>
</feature>
<evidence type="ECO:0000313" key="2">
    <source>
        <dbReference type="Proteomes" id="UP000887564"/>
    </source>
</evidence>
<evidence type="ECO:0000256" key="1">
    <source>
        <dbReference type="SAM" id="MobiDB-lite"/>
    </source>
</evidence>
<keyword evidence="2" id="KW-1185">Reference proteome</keyword>
<evidence type="ECO:0000313" key="3">
    <source>
        <dbReference type="WBParaSite" id="PEQ_0001056101-mRNA-1"/>
    </source>
</evidence>
<sequence>YSSNLTIYFRENEEGFKGEGGESNPVKLIGENGDEIVDEVNGLDEDVSQGIYVTCVFFSEGFEESIDDIVLEEGPLEIHGEVQSAGSQTVNAQQDQHLRIINEQFHPSADLFEELPSEIYLFDGEYVVVDEACLGTQQPEPELEFEDGCLEESDDHLEQEKEEGEMDNK</sequence>
<reference evidence="3" key="1">
    <citation type="submission" date="2022-11" db="UniProtKB">
        <authorList>
            <consortium name="WormBaseParasite"/>
        </authorList>
    </citation>
    <scope>IDENTIFICATION</scope>
</reference>
<organism evidence="2 3">
    <name type="scientific">Parascaris equorum</name>
    <name type="common">Equine roundworm</name>
    <dbReference type="NCBI Taxonomy" id="6256"/>
    <lineage>
        <taxon>Eukaryota</taxon>
        <taxon>Metazoa</taxon>
        <taxon>Ecdysozoa</taxon>
        <taxon>Nematoda</taxon>
        <taxon>Chromadorea</taxon>
        <taxon>Rhabditida</taxon>
        <taxon>Spirurina</taxon>
        <taxon>Ascaridomorpha</taxon>
        <taxon>Ascaridoidea</taxon>
        <taxon>Ascarididae</taxon>
        <taxon>Parascaris</taxon>
    </lineage>
</organism>
<accession>A0A914S8Q9</accession>
<protein>
    <submittedName>
        <fullName evidence="3">Uncharacterized protein</fullName>
    </submittedName>
</protein>
<dbReference type="WBParaSite" id="PEQ_0001056101-mRNA-1">
    <property type="protein sequence ID" value="PEQ_0001056101-mRNA-1"/>
    <property type="gene ID" value="PEQ_0001056101"/>
</dbReference>
<feature type="region of interest" description="Disordered" evidence="1">
    <location>
        <begin position="137"/>
        <end position="169"/>
    </location>
</feature>
<dbReference type="Proteomes" id="UP000887564">
    <property type="component" value="Unplaced"/>
</dbReference>